<dbReference type="EMBL" id="BAABCR010000014">
    <property type="protein sequence ID" value="GAA4029744.1"/>
    <property type="molecule type" value="Genomic_DNA"/>
</dbReference>
<reference evidence="2" key="1">
    <citation type="journal article" date="2019" name="Int. J. Syst. Evol. Microbiol.">
        <title>The Global Catalogue of Microorganisms (GCM) 10K type strain sequencing project: providing services to taxonomists for standard genome sequencing and annotation.</title>
        <authorList>
            <consortium name="The Broad Institute Genomics Platform"/>
            <consortium name="The Broad Institute Genome Sequencing Center for Infectious Disease"/>
            <person name="Wu L."/>
            <person name="Ma J."/>
        </authorList>
    </citation>
    <scope>NUCLEOTIDE SEQUENCE [LARGE SCALE GENOMIC DNA]</scope>
    <source>
        <strain evidence="2">JCM 17064</strain>
    </source>
</reference>
<dbReference type="Proteomes" id="UP001500968">
    <property type="component" value="Unassembled WGS sequence"/>
</dbReference>
<evidence type="ECO:0000313" key="2">
    <source>
        <dbReference type="Proteomes" id="UP001500968"/>
    </source>
</evidence>
<organism evidence="1 2">
    <name type="scientific">Flavobacterium cheonhonense</name>
    <dbReference type="NCBI Taxonomy" id="706185"/>
    <lineage>
        <taxon>Bacteria</taxon>
        <taxon>Pseudomonadati</taxon>
        <taxon>Bacteroidota</taxon>
        <taxon>Flavobacteriia</taxon>
        <taxon>Flavobacteriales</taxon>
        <taxon>Flavobacteriaceae</taxon>
        <taxon>Flavobacterium</taxon>
    </lineage>
</organism>
<dbReference type="RefSeq" id="WP_324691443.1">
    <property type="nucleotide sequence ID" value="NZ_BAABCR010000014.1"/>
</dbReference>
<accession>A0ABP7TSC7</accession>
<sequence length="372" mass="42064">MVENIKNILLNAKGFRSKRKILVIESDDWGSVRMPSVQAYNALLAAGIRVDQCGYNRFDSLENTDDLTALYECLSAVKDQNGNSPVITANTIVANPDYEIIRAAKFERYAYETVTETYQKYQGSTQTLDIIKQGMAAKMYFPQLHGREHVFIKNWMRALESGDEVTRLAFDNQVYGLSTTIVNAKRKSFLTALDLDNFADIKTHEVILKEAQELFQGAFGFKSTSFIAANYTWHPLHEALLHKIGVDTLQGSRAQKVPGDYEGYKTIKHYMGDSNSLGQVYLIRNAGFEPSTRPNVDWQAKITKEVQAAFLVGAPVVLSTHRVNFMGGLEEQNRTQNLQLFGRILTDLVKRYPDIEFMNTVQLANHIRASKK</sequence>
<evidence type="ECO:0000313" key="1">
    <source>
        <dbReference type="EMBL" id="GAA4029744.1"/>
    </source>
</evidence>
<protein>
    <recommendedName>
        <fullName evidence="3">Polysaccharide (De)acetylase</fullName>
    </recommendedName>
</protein>
<gene>
    <name evidence="1" type="ORF">GCM10022386_11930</name>
</gene>
<proteinExistence type="predicted"/>
<comment type="caution">
    <text evidence="1">The sequence shown here is derived from an EMBL/GenBank/DDBJ whole genome shotgun (WGS) entry which is preliminary data.</text>
</comment>
<name>A0ABP7TSC7_9FLAO</name>
<keyword evidence="2" id="KW-1185">Reference proteome</keyword>
<evidence type="ECO:0008006" key="3">
    <source>
        <dbReference type="Google" id="ProtNLM"/>
    </source>
</evidence>